<sequence length="111" mass="12620">PQAQATQKFITEAQKPEYQKIYASGGSDIDVLKAIYNQASLEVKSVKPVEKVVKKPRKVNYLNNKDLLKEVLLSKEREQMTNKLAHGPWLIAHSKTKTKFKIAELRLSSII</sequence>
<feature type="non-terminal residue" evidence="1">
    <location>
        <position position="1"/>
    </location>
</feature>
<accession>A0A0F8Y6P6</accession>
<reference evidence="1" key="1">
    <citation type="journal article" date="2015" name="Nature">
        <title>Complex archaea that bridge the gap between prokaryotes and eukaryotes.</title>
        <authorList>
            <person name="Spang A."/>
            <person name="Saw J.H."/>
            <person name="Jorgensen S.L."/>
            <person name="Zaremba-Niedzwiedzka K."/>
            <person name="Martijn J."/>
            <person name="Lind A.E."/>
            <person name="van Eijk R."/>
            <person name="Schleper C."/>
            <person name="Guy L."/>
            <person name="Ettema T.J."/>
        </authorList>
    </citation>
    <scope>NUCLEOTIDE SEQUENCE</scope>
</reference>
<proteinExistence type="predicted"/>
<protein>
    <submittedName>
        <fullName evidence="1">Uncharacterized protein</fullName>
    </submittedName>
</protein>
<name>A0A0F8Y6P6_9ZZZZ</name>
<organism evidence="1">
    <name type="scientific">marine sediment metagenome</name>
    <dbReference type="NCBI Taxonomy" id="412755"/>
    <lineage>
        <taxon>unclassified sequences</taxon>
        <taxon>metagenomes</taxon>
        <taxon>ecological metagenomes</taxon>
    </lineage>
</organism>
<gene>
    <name evidence="1" type="ORF">LCGC14_2858330</name>
</gene>
<evidence type="ECO:0000313" key="1">
    <source>
        <dbReference type="EMBL" id="KKK76968.1"/>
    </source>
</evidence>
<dbReference type="AlphaFoldDB" id="A0A0F8Y6P6"/>
<comment type="caution">
    <text evidence="1">The sequence shown here is derived from an EMBL/GenBank/DDBJ whole genome shotgun (WGS) entry which is preliminary data.</text>
</comment>
<dbReference type="EMBL" id="LAZR01055175">
    <property type="protein sequence ID" value="KKK76968.1"/>
    <property type="molecule type" value="Genomic_DNA"/>
</dbReference>